<accession>A0A5C3N756</accession>
<feature type="region of interest" description="Disordered" evidence="1">
    <location>
        <begin position="495"/>
        <end position="517"/>
    </location>
</feature>
<dbReference type="Proteomes" id="UP000305948">
    <property type="component" value="Unassembled WGS sequence"/>
</dbReference>
<reference evidence="2 3" key="1">
    <citation type="journal article" date="2019" name="Nat. Ecol. Evol.">
        <title>Megaphylogeny resolves global patterns of mushroom evolution.</title>
        <authorList>
            <person name="Varga T."/>
            <person name="Krizsan K."/>
            <person name="Foldi C."/>
            <person name="Dima B."/>
            <person name="Sanchez-Garcia M."/>
            <person name="Sanchez-Ramirez S."/>
            <person name="Szollosi G.J."/>
            <person name="Szarkandi J.G."/>
            <person name="Papp V."/>
            <person name="Albert L."/>
            <person name="Andreopoulos W."/>
            <person name="Angelini C."/>
            <person name="Antonin V."/>
            <person name="Barry K.W."/>
            <person name="Bougher N.L."/>
            <person name="Buchanan P."/>
            <person name="Buyck B."/>
            <person name="Bense V."/>
            <person name="Catcheside P."/>
            <person name="Chovatia M."/>
            <person name="Cooper J."/>
            <person name="Damon W."/>
            <person name="Desjardin D."/>
            <person name="Finy P."/>
            <person name="Geml J."/>
            <person name="Haridas S."/>
            <person name="Hughes K."/>
            <person name="Justo A."/>
            <person name="Karasinski D."/>
            <person name="Kautmanova I."/>
            <person name="Kiss B."/>
            <person name="Kocsube S."/>
            <person name="Kotiranta H."/>
            <person name="LaButti K.M."/>
            <person name="Lechner B.E."/>
            <person name="Liimatainen K."/>
            <person name="Lipzen A."/>
            <person name="Lukacs Z."/>
            <person name="Mihaltcheva S."/>
            <person name="Morgado L.N."/>
            <person name="Niskanen T."/>
            <person name="Noordeloos M.E."/>
            <person name="Ohm R.A."/>
            <person name="Ortiz-Santana B."/>
            <person name="Ovrebo C."/>
            <person name="Racz N."/>
            <person name="Riley R."/>
            <person name="Savchenko A."/>
            <person name="Shiryaev A."/>
            <person name="Soop K."/>
            <person name="Spirin V."/>
            <person name="Szebenyi C."/>
            <person name="Tomsovsky M."/>
            <person name="Tulloss R.E."/>
            <person name="Uehling J."/>
            <person name="Grigoriev I.V."/>
            <person name="Vagvolgyi C."/>
            <person name="Papp T."/>
            <person name="Martin F.M."/>
            <person name="Miettinen O."/>
            <person name="Hibbett D.S."/>
            <person name="Nagy L.G."/>
        </authorList>
    </citation>
    <scope>NUCLEOTIDE SEQUENCE [LARGE SCALE GENOMIC DNA]</scope>
    <source>
        <strain evidence="2 3">OMC1185</strain>
    </source>
</reference>
<dbReference type="AlphaFoldDB" id="A0A5C3N756"/>
<evidence type="ECO:0000256" key="1">
    <source>
        <dbReference type="SAM" id="MobiDB-lite"/>
    </source>
</evidence>
<gene>
    <name evidence="2" type="ORF">OE88DRAFT_1734314</name>
</gene>
<dbReference type="Gene3D" id="3.80.10.10">
    <property type="entry name" value="Ribonuclease Inhibitor"/>
    <property type="match status" value="1"/>
</dbReference>
<dbReference type="STRING" id="5364.A0A5C3N756"/>
<evidence type="ECO:0008006" key="4">
    <source>
        <dbReference type="Google" id="ProtNLM"/>
    </source>
</evidence>
<proteinExistence type="predicted"/>
<evidence type="ECO:0000313" key="3">
    <source>
        <dbReference type="Proteomes" id="UP000305948"/>
    </source>
</evidence>
<dbReference type="OrthoDB" id="2447803at2759"/>
<keyword evidence="3" id="KW-1185">Reference proteome</keyword>
<protein>
    <recommendedName>
        <fullName evidence="4">F-box domain-containing protein</fullName>
    </recommendedName>
</protein>
<dbReference type="EMBL" id="ML213509">
    <property type="protein sequence ID" value="TFK52296.1"/>
    <property type="molecule type" value="Genomic_DNA"/>
</dbReference>
<evidence type="ECO:0000313" key="2">
    <source>
        <dbReference type="EMBL" id="TFK52296.1"/>
    </source>
</evidence>
<organism evidence="2 3">
    <name type="scientific">Heliocybe sulcata</name>
    <dbReference type="NCBI Taxonomy" id="5364"/>
    <lineage>
        <taxon>Eukaryota</taxon>
        <taxon>Fungi</taxon>
        <taxon>Dikarya</taxon>
        <taxon>Basidiomycota</taxon>
        <taxon>Agaricomycotina</taxon>
        <taxon>Agaricomycetes</taxon>
        <taxon>Gloeophyllales</taxon>
        <taxon>Gloeophyllaceae</taxon>
        <taxon>Heliocybe</taxon>
    </lineage>
</organism>
<name>A0A5C3N756_9AGAM</name>
<dbReference type="InterPro" id="IPR032675">
    <property type="entry name" value="LRR_dom_sf"/>
</dbReference>
<sequence length="517" mass="58332">MQSALSSPDILYEIFTQFAKLPHPRYDTLAPPRAELLQAALTCRIFRKPALKALWSRLPSLHHLLRIAAPDYKVIRDDISKDRWTRFQEYASWVTVLFVDYTALRSPILTQICRRVHGRPLLPSLKRLLFVWDREAMSLPPETMILVSPTLRELHMNLRMAEGNPILPVFLERIATGSPHLMENLSIRFRDIPGQFLMHLDRFSSLAYLDLKVDDVPGRRVGAQPFFPVLEMRRLETLSVSAELLLALSSSFVFDSLVEIIIEGPFPLLVPAVARVAAPHLRCLDLHCAGELSNDVDMLLGNSLAAVTVDHANLFSFSLHMEEAQVTVQARDFFKPFSCFFSAKTLSFKYGGSLLWNDDDARSIFSSMSGVSDLEIRFNCNPGDSTLTLTGLGILAKVCPELDSLRVPINTRLGEDAQLPPCLSRCALRSLEVVGESIIDAYEPARVALFLDCAFPGLDWCYAKAKNEREGRRWEDVFRILKLFQHARRVRRASIEDGPSSSADADDEMTLLDSQYP</sequence>